<dbReference type="InParanoid" id="A0A165MJ40"/>
<gene>
    <name evidence="1" type="ORF">NEOLEDRAFT_1042839</name>
</gene>
<protein>
    <submittedName>
        <fullName evidence="1">Uncharacterized protein</fullName>
    </submittedName>
</protein>
<keyword evidence="2" id="KW-1185">Reference proteome</keyword>
<reference evidence="1 2" key="1">
    <citation type="journal article" date="2016" name="Mol. Biol. Evol.">
        <title>Comparative Genomics of Early-Diverging Mushroom-Forming Fungi Provides Insights into the Origins of Lignocellulose Decay Capabilities.</title>
        <authorList>
            <person name="Nagy L.G."/>
            <person name="Riley R."/>
            <person name="Tritt A."/>
            <person name="Adam C."/>
            <person name="Daum C."/>
            <person name="Floudas D."/>
            <person name="Sun H."/>
            <person name="Yadav J.S."/>
            <person name="Pangilinan J."/>
            <person name="Larsson K.H."/>
            <person name="Matsuura K."/>
            <person name="Barry K."/>
            <person name="Labutti K."/>
            <person name="Kuo R."/>
            <person name="Ohm R.A."/>
            <person name="Bhattacharya S.S."/>
            <person name="Shirouzu T."/>
            <person name="Yoshinaga Y."/>
            <person name="Martin F.M."/>
            <person name="Grigoriev I.V."/>
            <person name="Hibbett D.S."/>
        </authorList>
    </citation>
    <scope>NUCLEOTIDE SEQUENCE [LARGE SCALE GENOMIC DNA]</scope>
    <source>
        <strain evidence="1 2">HHB14362 ss-1</strain>
    </source>
</reference>
<dbReference type="EMBL" id="KV425684">
    <property type="protein sequence ID" value="KZT18397.1"/>
    <property type="molecule type" value="Genomic_DNA"/>
</dbReference>
<dbReference type="STRING" id="1314782.A0A165MJ40"/>
<dbReference type="AlphaFoldDB" id="A0A165MJ40"/>
<proteinExistence type="predicted"/>
<sequence>MRKEFWQLEILDYITELEYNGLLPDDVMGPTRGDVIHAFQTWKGYKYVPPRVPSTLNWSYADPCDIVPPERTQLWRVLSKKRTAPKQIYNSPAKHKQNKPVIAVTQSRTLMKGCQWDAVNYSCVYDSVLSVLWQFYCLRGENTLRSLVSGN</sequence>
<evidence type="ECO:0000313" key="1">
    <source>
        <dbReference type="EMBL" id="KZT18397.1"/>
    </source>
</evidence>
<accession>A0A165MJ40</accession>
<name>A0A165MJ40_9AGAM</name>
<evidence type="ECO:0000313" key="2">
    <source>
        <dbReference type="Proteomes" id="UP000076761"/>
    </source>
</evidence>
<dbReference type="OrthoDB" id="3247165at2759"/>
<organism evidence="1 2">
    <name type="scientific">Neolentinus lepideus HHB14362 ss-1</name>
    <dbReference type="NCBI Taxonomy" id="1314782"/>
    <lineage>
        <taxon>Eukaryota</taxon>
        <taxon>Fungi</taxon>
        <taxon>Dikarya</taxon>
        <taxon>Basidiomycota</taxon>
        <taxon>Agaricomycotina</taxon>
        <taxon>Agaricomycetes</taxon>
        <taxon>Gloeophyllales</taxon>
        <taxon>Gloeophyllaceae</taxon>
        <taxon>Neolentinus</taxon>
    </lineage>
</organism>
<dbReference type="Proteomes" id="UP000076761">
    <property type="component" value="Unassembled WGS sequence"/>
</dbReference>
<feature type="non-terminal residue" evidence="1">
    <location>
        <position position="151"/>
    </location>
</feature>